<feature type="compositionally biased region" description="Low complexity" evidence="2">
    <location>
        <begin position="171"/>
        <end position="181"/>
    </location>
</feature>
<keyword evidence="1" id="KW-0694">RNA-binding</keyword>
<evidence type="ECO:0000256" key="1">
    <source>
        <dbReference type="PROSITE-ProRule" id="PRU00176"/>
    </source>
</evidence>
<dbReference type="InterPro" id="IPR052600">
    <property type="entry name" value="Nuc_rcpt_coact/corep"/>
</dbReference>
<feature type="domain" description="RRM" evidence="3">
    <location>
        <begin position="394"/>
        <end position="442"/>
    </location>
</feature>
<dbReference type="EMBL" id="CAJVPL010000877">
    <property type="protein sequence ID" value="CAG8536851.1"/>
    <property type="molecule type" value="Genomic_DNA"/>
</dbReference>
<reference evidence="4" key="1">
    <citation type="submission" date="2021-06" db="EMBL/GenBank/DDBJ databases">
        <authorList>
            <person name="Kallberg Y."/>
            <person name="Tangrot J."/>
            <person name="Rosling A."/>
        </authorList>
    </citation>
    <scope>NUCLEOTIDE SEQUENCE</scope>
    <source>
        <strain evidence="4">MT106</strain>
    </source>
</reference>
<dbReference type="SUPFAM" id="SSF52954">
    <property type="entry name" value="Class II aaRS ABD-related"/>
    <property type="match status" value="1"/>
</dbReference>
<keyword evidence="5" id="KW-1185">Reference proteome</keyword>
<feature type="compositionally biased region" description="Pro residues" evidence="2">
    <location>
        <begin position="841"/>
        <end position="850"/>
    </location>
</feature>
<name>A0A9N9AN95_9GLOM</name>
<dbReference type="SUPFAM" id="SSF54928">
    <property type="entry name" value="RNA-binding domain, RBD"/>
    <property type="match status" value="1"/>
</dbReference>
<dbReference type="Pfam" id="PF00076">
    <property type="entry name" value="RRM_1"/>
    <property type="match status" value="1"/>
</dbReference>
<dbReference type="PROSITE" id="PS50102">
    <property type="entry name" value="RRM"/>
    <property type="match status" value="1"/>
</dbReference>
<feature type="region of interest" description="Disordered" evidence="2">
    <location>
        <begin position="171"/>
        <end position="192"/>
    </location>
</feature>
<feature type="region of interest" description="Disordered" evidence="2">
    <location>
        <begin position="444"/>
        <end position="532"/>
    </location>
</feature>
<feature type="compositionally biased region" description="Basic and acidic residues" evidence="2">
    <location>
        <begin position="577"/>
        <end position="596"/>
    </location>
</feature>
<evidence type="ECO:0000313" key="5">
    <source>
        <dbReference type="Proteomes" id="UP000789831"/>
    </source>
</evidence>
<dbReference type="AlphaFoldDB" id="A0A9N9AN95"/>
<feature type="compositionally biased region" description="Basic and acidic residues" evidence="2">
    <location>
        <begin position="359"/>
        <end position="368"/>
    </location>
</feature>
<sequence length="890" mass="100337">MSGTIEQPSSSEGVRVFLPPNSEKSLTATTTNLTTAGVSRLPPLSSLQNQMNETSTIYSNFENRDDQSFSLSQNNYNYNKSDMTHFTQQQELENKNTSVVQAGIDKQEAAAVTQHQQRELNDNNMAYFSSQQGQNPSISQENNNHQAFVDNDPNQFQIEHHNTTNITFSSATSNSTFSSSSYVKRDDAENTPPSSICITHPPDAANPHVDEIENKIEPNATTENKHLNADTAPAISSTALNSIQESSSIETPKISEATNIGTSSSSSHITVSVSPNPKPEVNNYNHNSIPNVSGIVADTNTSPAEQVSELAHPSDHFENKDPAAIYSHTHNKSSIVDEDENNNNNFESRRWRNSRHSSSHADSEKTENNSKPSGGGFTIRRISDAEFQALPVGSRLFLGNLSTHSTSKQELFDIFSPYGEILQISIKNSFGFVQYDNPERLEVSHGKPWHHASQDDGGFKGSRQNSRGSYKDDWHQHERGGFSPTRGHHGQQQVFPPDRRYDEFERNRQQEHKIDRRASYDSRSSNYEDHREYRGNGEEFEFRGGNRNDRGGYRRNSYRDEHREERYVNRAKPYRIPSREFNERRPSREFSYRSESQEQQQQQHDEEFPLPRRHGNEVPECQIIVLDEIDRNMLWEVERAFTEASISVHSIHVSRKKLHLNAVVRQMIVEGVHAMVFLERMLLLNGRVNVQVFDQSLRTRDANVKYDEYENIRIDEVVGLILRARASQPPIDMRGGQGIPSMPISNLGGVIPQQAQQPSSAVAGILPPQHQQHQQPPNIDVQQLLRQLAPPQNAPPMNNHHQNPYMSMPPPPHSHPHMNPNIVSSSSPISYNGPMMGQPPLNSPPPPIAIPPHNALAQQPQSSQYGSPIGGPTQNIPDIMSQFKQYNNQR</sequence>
<evidence type="ECO:0000259" key="3">
    <source>
        <dbReference type="PROSITE" id="PS50102"/>
    </source>
</evidence>
<feature type="compositionally biased region" description="Low complexity" evidence="2">
    <location>
        <begin position="262"/>
        <end position="274"/>
    </location>
</feature>
<dbReference type="PANTHER" id="PTHR23295:SF6">
    <property type="entry name" value="NEOSIN, ISOFORM A"/>
    <property type="match status" value="1"/>
</dbReference>
<dbReference type="InterPro" id="IPR012677">
    <property type="entry name" value="Nucleotide-bd_a/b_plait_sf"/>
</dbReference>
<evidence type="ECO:0000256" key="2">
    <source>
        <dbReference type="SAM" id="MobiDB-lite"/>
    </source>
</evidence>
<feature type="region of interest" description="Disordered" evidence="2">
    <location>
        <begin position="258"/>
        <end position="279"/>
    </location>
</feature>
<comment type="caution">
    <text evidence="4">The sequence shown here is derived from an EMBL/GenBank/DDBJ whole genome shotgun (WGS) entry which is preliminary data.</text>
</comment>
<feature type="compositionally biased region" description="Polar residues" evidence="2">
    <location>
        <begin position="1"/>
        <end position="12"/>
    </location>
</feature>
<feature type="compositionally biased region" description="Basic and acidic residues" evidence="2">
    <location>
        <begin position="603"/>
        <end position="614"/>
    </location>
</feature>
<dbReference type="Gene3D" id="3.30.70.330">
    <property type="match status" value="1"/>
</dbReference>
<feature type="compositionally biased region" description="Basic and acidic residues" evidence="2">
    <location>
        <begin position="469"/>
        <end position="480"/>
    </location>
</feature>
<feature type="region of interest" description="Disordered" evidence="2">
    <location>
        <begin position="538"/>
        <end position="557"/>
    </location>
</feature>
<accession>A0A9N9AN95</accession>
<evidence type="ECO:0000313" key="4">
    <source>
        <dbReference type="EMBL" id="CAG8536851.1"/>
    </source>
</evidence>
<dbReference type="InterPro" id="IPR000504">
    <property type="entry name" value="RRM_dom"/>
</dbReference>
<dbReference type="OrthoDB" id="10044938at2759"/>
<proteinExistence type="predicted"/>
<dbReference type="InterPro" id="IPR035979">
    <property type="entry name" value="RBD_domain_sf"/>
</dbReference>
<feature type="compositionally biased region" description="Basic and acidic residues" evidence="2">
    <location>
        <begin position="497"/>
        <end position="532"/>
    </location>
</feature>
<dbReference type="PANTHER" id="PTHR23295">
    <property type="entry name" value="NUCLEAR RECEPTOR COACTIVATOR 5-RELATED"/>
    <property type="match status" value="1"/>
</dbReference>
<feature type="region of interest" description="Disordered" evidence="2">
    <location>
        <begin position="331"/>
        <end position="377"/>
    </location>
</feature>
<feature type="region of interest" description="Disordered" evidence="2">
    <location>
        <begin position="790"/>
        <end position="890"/>
    </location>
</feature>
<feature type="compositionally biased region" description="Low complexity" evidence="2">
    <location>
        <begin position="817"/>
        <end position="830"/>
    </location>
</feature>
<feature type="region of interest" description="Disordered" evidence="2">
    <location>
        <begin position="569"/>
        <end position="614"/>
    </location>
</feature>
<organism evidence="4 5">
    <name type="scientific">Ambispora gerdemannii</name>
    <dbReference type="NCBI Taxonomy" id="144530"/>
    <lineage>
        <taxon>Eukaryota</taxon>
        <taxon>Fungi</taxon>
        <taxon>Fungi incertae sedis</taxon>
        <taxon>Mucoromycota</taxon>
        <taxon>Glomeromycotina</taxon>
        <taxon>Glomeromycetes</taxon>
        <taxon>Archaeosporales</taxon>
        <taxon>Ambisporaceae</taxon>
        <taxon>Ambispora</taxon>
    </lineage>
</organism>
<gene>
    <name evidence="4" type="ORF">AGERDE_LOCUS5987</name>
</gene>
<feature type="compositionally biased region" description="Polar residues" evidence="2">
    <location>
        <begin position="857"/>
        <end position="890"/>
    </location>
</feature>
<dbReference type="Proteomes" id="UP000789831">
    <property type="component" value="Unassembled WGS sequence"/>
</dbReference>
<feature type="region of interest" description="Disordered" evidence="2">
    <location>
        <begin position="1"/>
        <end position="23"/>
    </location>
</feature>
<protein>
    <submittedName>
        <fullName evidence="4">344_t:CDS:1</fullName>
    </submittedName>
</protein>
<dbReference type="GO" id="GO:0003723">
    <property type="term" value="F:RNA binding"/>
    <property type="evidence" value="ECO:0007669"/>
    <property type="project" value="UniProtKB-UniRule"/>
</dbReference>